<dbReference type="Proteomes" id="UP000178367">
    <property type="component" value="Unassembled WGS sequence"/>
</dbReference>
<evidence type="ECO:0000313" key="1">
    <source>
        <dbReference type="EMBL" id="OGF28150.1"/>
    </source>
</evidence>
<dbReference type="STRING" id="1797994.A2227_06650"/>
<gene>
    <name evidence="1" type="ORF">A2227_06650</name>
</gene>
<organism evidence="1 2">
    <name type="scientific">Candidatus Falkowbacteria bacterium RIFOXYA2_FULL_47_19</name>
    <dbReference type="NCBI Taxonomy" id="1797994"/>
    <lineage>
        <taxon>Bacteria</taxon>
        <taxon>Candidatus Falkowiibacteriota</taxon>
    </lineage>
</organism>
<protein>
    <submittedName>
        <fullName evidence="1">Uncharacterized protein</fullName>
    </submittedName>
</protein>
<sequence length="265" mass="30689">MEFINKIFKHLNKSSKPNYDSMIAHCPYCDQIISPYPTRGKKCTNCNKKYRVRKFPNEEVPRIIKEEDVPALEDLWAKQHYIKEAGNDDLQLIEQDEIDKTIAQAKRAFKNGKSDEAWGLYNQAILKVAQGKYSGGQAFLSKQWFVYRAMAIQLMAEEKYVNATEMFLRVAIIDVISYSDKKDNFTAYIAPVTLEIIAEAIDRGKIKKDKFIDLMNRSIEVSENTIGVAKRIDKVELGKLDLMDLGIKDFKKDLFKQQISNYFFK</sequence>
<evidence type="ECO:0000313" key="2">
    <source>
        <dbReference type="Proteomes" id="UP000178367"/>
    </source>
</evidence>
<dbReference type="EMBL" id="MFGB01000002">
    <property type="protein sequence ID" value="OGF28150.1"/>
    <property type="molecule type" value="Genomic_DNA"/>
</dbReference>
<name>A0A1F5SN84_9BACT</name>
<accession>A0A1F5SN84</accession>
<proteinExistence type="predicted"/>
<comment type="caution">
    <text evidence="1">The sequence shown here is derived from an EMBL/GenBank/DDBJ whole genome shotgun (WGS) entry which is preliminary data.</text>
</comment>
<reference evidence="1 2" key="1">
    <citation type="journal article" date="2016" name="Nat. Commun.">
        <title>Thousands of microbial genomes shed light on interconnected biogeochemical processes in an aquifer system.</title>
        <authorList>
            <person name="Anantharaman K."/>
            <person name="Brown C.T."/>
            <person name="Hug L.A."/>
            <person name="Sharon I."/>
            <person name="Castelle C.J."/>
            <person name="Probst A.J."/>
            <person name="Thomas B.C."/>
            <person name="Singh A."/>
            <person name="Wilkins M.J."/>
            <person name="Karaoz U."/>
            <person name="Brodie E.L."/>
            <person name="Williams K.H."/>
            <person name="Hubbard S.S."/>
            <person name="Banfield J.F."/>
        </authorList>
    </citation>
    <scope>NUCLEOTIDE SEQUENCE [LARGE SCALE GENOMIC DNA]</scope>
</reference>
<dbReference type="AlphaFoldDB" id="A0A1F5SN84"/>